<dbReference type="PANTHER" id="PTHR31793:SF2">
    <property type="entry name" value="BLR1345 PROTEIN"/>
    <property type="match status" value="1"/>
</dbReference>
<proteinExistence type="predicted"/>
<dbReference type="GO" id="GO:0047617">
    <property type="term" value="F:fatty acyl-CoA hydrolase activity"/>
    <property type="evidence" value="ECO:0007669"/>
    <property type="project" value="TreeGrafter"/>
</dbReference>
<sequence length="161" mass="17964">MAIPAPFISSVIEVEKDWIDYNGHLNMAYYNVIFDRCADQALAALGMGLDYVQGRKLTIYTAEVHLCYVRELHLGDKVTVTFQLVDHDEKRLHAYQEIHHADGWLAATSETMSLHVDMSGPKVAAFPSDIMENVAAMRAVHATLPVPQRVGRSIGIKRKSA</sequence>
<keyword evidence="2" id="KW-1185">Reference proteome</keyword>
<dbReference type="AlphaFoldDB" id="A0A432VC64"/>
<organism evidence="1 2">
    <name type="scientific">Borborobacter arsenicus</name>
    <dbReference type="NCBI Taxonomy" id="1851146"/>
    <lineage>
        <taxon>Bacteria</taxon>
        <taxon>Pseudomonadati</taxon>
        <taxon>Pseudomonadota</taxon>
        <taxon>Alphaproteobacteria</taxon>
        <taxon>Hyphomicrobiales</taxon>
        <taxon>Phyllobacteriaceae</taxon>
        <taxon>Borborobacter</taxon>
    </lineage>
</organism>
<dbReference type="CDD" id="cd00586">
    <property type="entry name" value="4HBT"/>
    <property type="match status" value="1"/>
</dbReference>
<dbReference type="OrthoDB" id="9803287at2"/>
<dbReference type="InterPro" id="IPR029069">
    <property type="entry name" value="HotDog_dom_sf"/>
</dbReference>
<name>A0A432VC64_9HYPH</name>
<dbReference type="Proteomes" id="UP000281647">
    <property type="component" value="Unassembled WGS sequence"/>
</dbReference>
<dbReference type="EMBL" id="RKST01000001">
    <property type="protein sequence ID" value="RUM99760.1"/>
    <property type="molecule type" value="Genomic_DNA"/>
</dbReference>
<protein>
    <submittedName>
        <fullName evidence="1">Thioesterase</fullName>
    </submittedName>
</protein>
<accession>A0A432VC64</accession>
<dbReference type="PANTHER" id="PTHR31793">
    <property type="entry name" value="4-HYDROXYBENZOYL-COA THIOESTERASE FAMILY MEMBER"/>
    <property type="match status" value="1"/>
</dbReference>
<evidence type="ECO:0000313" key="2">
    <source>
        <dbReference type="Proteomes" id="UP000281647"/>
    </source>
</evidence>
<evidence type="ECO:0000313" key="1">
    <source>
        <dbReference type="EMBL" id="RUM99760.1"/>
    </source>
</evidence>
<reference evidence="1 2" key="1">
    <citation type="submission" date="2018-11" db="EMBL/GenBank/DDBJ databases">
        <title>Pseudaminobacter arsenicus sp. nov., an arsenic-resistant bacterium isolated from arsenic-rich aquifers.</title>
        <authorList>
            <person name="Mu Y."/>
        </authorList>
    </citation>
    <scope>NUCLEOTIDE SEQUENCE [LARGE SCALE GENOMIC DNA]</scope>
    <source>
        <strain evidence="1 2">CB3</strain>
    </source>
</reference>
<dbReference type="Gene3D" id="3.10.129.10">
    <property type="entry name" value="Hotdog Thioesterase"/>
    <property type="match status" value="1"/>
</dbReference>
<dbReference type="SUPFAM" id="SSF54637">
    <property type="entry name" value="Thioesterase/thiol ester dehydrase-isomerase"/>
    <property type="match status" value="1"/>
</dbReference>
<gene>
    <name evidence="1" type="ORF">EET67_02425</name>
</gene>
<dbReference type="InterPro" id="IPR050563">
    <property type="entry name" value="4-hydroxybenzoyl-CoA_TE"/>
</dbReference>
<dbReference type="Pfam" id="PF13279">
    <property type="entry name" value="4HBT_2"/>
    <property type="match status" value="1"/>
</dbReference>
<comment type="caution">
    <text evidence="1">The sequence shown here is derived from an EMBL/GenBank/DDBJ whole genome shotgun (WGS) entry which is preliminary data.</text>
</comment>
<dbReference type="RefSeq" id="WP_128625997.1">
    <property type="nucleotide sequence ID" value="NZ_RKST01000001.1"/>
</dbReference>